<dbReference type="GO" id="GO:0046274">
    <property type="term" value="P:lignin catabolic process"/>
    <property type="evidence" value="ECO:0007669"/>
    <property type="project" value="UniProtKB-KW"/>
</dbReference>
<dbReference type="Proteomes" id="UP000258309">
    <property type="component" value="Unassembled WGS sequence"/>
</dbReference>
<gene>
    <name evidence="11" type="ORF">B7463_g8040</name>
</gene>
<evidence type="ECO:0000256" key="6">
    <source>
        <dbReference type="ARBA" id="ARBA00024511"/>
    </source>
</evidence>
<keyword evidence="5" id="KW-0439">Lignin degradation</keyword>
<dbReference type="GO" id="GO:0005975">
    <property type="term" value="P:carbohydrate metabolic process"/>
    <property type="evidence" value="ECO:0007669"/>
    <property type="project" value="InterPro"/>
</dbReference>
<comment type="caution">
    <text evidence="11">The sequence shown here is derived from an EMBL/GenBank/DDBJ whole genome shotgun (WGS) entry which is preliminary data.</text>
</comment>
<proteinExistence type="inferred from homology"/>
<keyword evidence="2" id="KW-0719">Serine esterase</keyword>
<evidence type="ECO:0000256" key="9">
    <source>
        <dbReference type="SAM" id="SignalP"/>
    </source>
</evidence>
<dbReference type="Pfam" id="PF22244">
    <property type="entry name" value="GCE_fung"/>
    <property type="match status" value="1"/>
</dbReference>
<keyword evidence="12" id="KW-1185">Reference proteome</keyword>
<reference evidence="11 12" key="1">
    <citation type="submission" date="2018-05" db="EMBL/GenBank/DDBJ databases">
        <title>Draft genome sequence of Scytalidium lignicola DSM 105466, a ubiquitous saprotrophic fungus.</title>
        <authorList>
            <person name="Buettner E."/>
            <person name="Gebauer A.M."/>
            <person name="Hofrichter M."/>
            <person name="Liers C."/>
            <person name="Kellner H."/>
        </authorList>
    </citation>
    <scope>NUCLEOTIDE SEQUENCE [LARGE SCALE GENOMIC DNA]</scope>
    <source>
        <strain evidence="11 12">DSM 105466</strain>
    </source>
</reference>
<dbReference type="SUPFAM" id="SSF53474">
    <property type="entry name" value="alpha/beta-Hydrolases"/>
    <property type="match status" value="1"/>
</dbReference>
<dbReference type="SMART" id="SM00236">
    <property type="entry name" value="fCBD"/>
    <property type="match status" value="1"/>
</dbReference>
<comment type="similarity">
    <text evidence="1">Belongs to the carbohydrate esterase 15 (CE15) family.</text>
</comment>
<evidence type="ECO:0000256" key="2">
    <source>
        <dbReference type="ARBA" id="ARBA00022487"/>
    </source>
</evidence>
<dbReference type="AlphaFoldDB" id="A0A3E2H4L0"/>
<dbReference type="InterPro" id="IPR035971">
    <property type="entry name" value="CBD_sf"/>
</dbReference>
<evidence type="ECO:0000256" key="7">
    <source>
        <dbReference type="ARBA" id="ARBA00026105"/>
    </source>
</evidence>
<evidence type="ECO:0000256" key="8">
    <source>
        <dbReference type="SAM" id="MobiDB-lite"/>
    </source>
</evidence>
<feature type="compositionally biased region" description="Low complexity" evidence="8">
    <location>
        <begin position="70"/>
        <end position="93"/>
    </location>
</feature>
<dbReference type="InterPro" id="IPR000254">
    <property type="entry name" value="CBD"/>
</dbReference>
<name>A0A3E2H4L0_SCYLI</name>
<organism evidence="11 12">
    <name type="scientific">Scytalidium lignicola</name>
    <name type="common">Hyphomycete</name>
    <dbReference type="NCBI Taxonomy" id="5539"/>
    <lineage>
        <taxon>Eukaryota</taxon>
        <taxon>Fungi</taxon>
        <taxon>Dikarya</taxon>
        <taxon>Ascomycota</taxon>
        <taxon>Pezizomycotina</taxon>
        <taxon>Leotiomycetes</taxon>
        <taxon>Leotiomycetes incertae sedis</taxon>
        <taxon>Scytalidium</taxon>
    </lineage>
</organism>
<accession>A0A3E2H4L0</accession>
<dbReference type="Pfam" id="PF00734">
    <property type="entry name" value="CBM_1"/>
    <property type="match status" value="1"/>
</dbReference>
<feature type="domain" description="CBM1" evidence="10">
    <location>
        <begin position="14"/>
        <end position="50"/>
    </location>
</feature>
<dbReference type="SUPFAM" id="SSF57180">
    <property type="entry name" value="Cellulose-binding domain"/>
    <property type="match status" value="1"/>
</dbReference>
<evidence type="ECO:0000256" key="1">
    <source>
        <dbReference type="ARBA" id="ARBA00010092"/>
    </source>
</evidence>
<evidence type="ECO:0000256" key="4">
    <source>
        <dbReference type="ARBA" id="ARBA00022801"/>
    </source>
</evidence>
<feature type="non-terminal residue" evidence="11">
    <location>
        <position position="1"/>
    </location>
</feature>
<evidence type="ECO:0000256" key="3">
    <source>
        <dbReference type="ARBA" id="ARBA00022729"/>
    </source>
</evidence>
<sequence length="460" mass="48593">MACRLLSVALFAIPTLALWEQCGGQGWTGSTVCLNGGTCVYQNAWYSQCLPVTSSSTITTTTRPPPPPSTSSTTLVTSVSSVSTTTSSGTPTTCPAFPGNVPLTTYTPLPDPFQPLSGSRVTTKDQFACRQAEIKQLFENYETGTLPGEPQSVTASLSGNTLTINVSDNGKSISFTVTISYPTSGTAPYPAIIAYAGGSIPAPAGVAMISFNNDDIGAQVSASGSRGVGKFYTLYGSSATASAMTAWAWGVSRIIDALEITPNARINTQRIGVTGCSRNGKGAMLAGAFEPRVVLTIPQESGSGGAACWRLSDAAKAQGANIQTASEIITEDPWFSLNFNNYVNRIPVLPFDHHMLAGLVAPRGMLVIENNIDWLGPQSTYGCMKTASLIYQALGVSDHFGYSEPGGHTHCAFPSSQQGVLTAFVNKFLLDQNTNTANVMQTDQTFDQNRWVPWSVPTLT</sequence>
<feature type="region of interest" description="Disordered" evidence="8">
    <location>
        <begin position="56"/>
        <end position="96"/>
    </location>
</feature>
<protein>
    <recommendedName>
        <fullName evidence="7">(4-O-methyl)-D-glucuronate--lignin esterase</fullName>
        <ecNumber evidence="7">3.1.1.117</ecNumber>
    </recommendedName>
</protein>
<evidence type="ECO:0000313" key="12">
    <source>
        <dbReference type="Proteomes" id="UP000258309"/>
    </source>
</evidence>
<keyword evidence="4" id="KW-0378">Hydrolase</keyword>
<evidence type="ECO:0000256" key="5">
    <source>
        <dbReference type="ARBA" id="ARBA00023185"/>
    </source>
</evidence>
<evidence type="ECO:0000259" key="10">
    <source>
        <dbReference type="PROSITE" id="PS51164"/>
    </source>
</evidence>
<dbReference type="OrthoDB" id="3781271at2759"/>
<dbReference type="PROSITE" id="PS00562">
    <property type="entry name" value="CBM1_1"/>
    <property type="match status" value="1"/>
</dbReference>
<dbReference type="GO" id="GO:0030248">
    <property type="term" value="F:cellulose binding"/>
    <property type="evidence" value="ECO:0007669"/>
    <property type="project" value="InterPro"/>
</dbReference>
<dbReference type="EMBL" id="NCSJ02000168">
    <property type="protein sequence ID" value="RFU28309.1"/>
    <property type="molecule type" value="Genomic_DNA"/>
</dbReference>
<feature type="non-terminal residue" evidence="11">
    <location>
        <position position="460"/>
    </location>
</feature>
<dbReference type="Gene3D" id="3.40.50.1820">
    <property type="entry name" value="alpha/beta hydrolase"/>
    <property type="match status" value="1"/>
</dbReference>
<dbReference type="InterPro" id="IPR029058">
    <property type="entry name" value="AB_hydrolase_fold"/>
</dbReference>
<feature type="signal peptide" evidence="9">
    <location>
        <begin position="1"/>
        <end position="17"/>
    </location>
</feature>
<comment type="catalytic activity">
    <reaction evidence="6">
        <text>a 4-O-methyl-alpha-D-glucuronosyl ester derivative + H2O = 4-O-methyl-alpha-D-glucuronate derivative + an alcohol + H(+)</text>
        <dbReference type="Rhea" id="RHEA:67452"/>
        <dbReference type="ChEBI" id="CHEBI:15377"/>
        <dbReference type="ChEBI" id="CHEBI:15378"/>
        <dbReference type="ChEBI" id="CHEBI:30879"/>
        <dbReference type="ChEBI" id="CHEBI:171667"/>
        <dbReference type="ChEBI" id="CHEBI:171668"/>
        <dbReference type="EC" id="3.1.1.117"/>
    </reaction>
    <physiologicalReaction direction="left-to-right" evidence="6">
        <dbReference type="Rhea" id="RHEA:67453"/>
    </physiologicalReaction>
</comment>
<feature type="chain" id="PRO_5017651208" description="(4-O-methyl)-D-glucuronate--lignin esterase" evidence="9">
    <location>
        <begin position="18"/>
        <end position="460"/>
    </location>
</feature>
<dbReference type="STRING" id="5539.A0A3E2H4L0"/>
<dbReference type="GO" id="GO:0052689">
    <property type="term" value="F:carboxylic ester hydrolase activity"/>
    <property type="evidence" value="ECO:0007669"/>
    <property type="project" value="UniProtKB-KW"/>
</dbReference>
<dbReference type="EC" id="3.1.1.117" evidence="7"/>
<evidence type="ECO:0000313" key="11">
    <source>
        <dbReference type="EMBL" id="RFU28309.1"/>
    </source>
</evidence>
<dbReference type="InterPro" id="IPR054579">
    <property type="entry name" value="GCE-like_dom"/>
</dbReference>
<keyword evidence="3 9" id="KW-0732">Signal</keyword>
<dbReference type="GO" id="GO:0005576">
    <property type="term" value="C:extracellular region"/>
    <property type="evidence" value="ECO:0007669"/>
    <property type="project" value="InterPro"/>
</dbReference>
<dbReference type="OMA" id="EQPWLGD"/>
<dbReference type="PROSITE" id="PS51164">
    <property type="entry name" value="CBM1_2"/>
    <property type="match status" value="1"/>
</dbReference>